<dbReference type="Proteomes" id="UP000663889">
    <property type="component" value="Unassembled WGS sequence"/>
</dbReference>
<evidence type="ECO:0000259" key="5">
    <source>
        <dbReference type="Pfam" id="PF02836"/>
    </source>
</evidence>
<dbReference type="GO" id="GO:0004566">
    <property type="term" value="F:beta-glucuronidase activity"/>
    <property type="evidence" value="ECO:0007669"/>
    <property type="project" value="TreeGrafter"/>
</dbReference>
<dbReference type="Gene3D" id="2.60.40.10">
    <property type="entry name" value="Immunoglobulins"/>
    <property type="match status" value="1"/>
</dbReference>
<evidence type="ECO:0000256" key="1">
    <source>
        <dbReference type="ARBA" id="ARBA00007401"/>
    </source>
</evidence>
<dbReference type="InterPro" id="IPR008979">
    <property type="entry name" value="Galactose-bd-like_sf"/>
</dbReference>
<evidence type="ECO:0000256" key="3">
    <source>
        <dbReference type="ARBA" id="ARBA00023295"/>
    </source>
</evidence>
<protein>
    <recommendedName>
        <fullName evidence="12">Beta-glucuronidase</fullName>
    </recommendedName>
</protein>
<feature type="domain" description="Glycoside hydrolase family 2 catalytic" evidence="5">
    <location>
        <begin position="322"/>
        <end position="624"/>
    </location>
</feature>
<dbReference type="NCBIfam" id="NF007538">
    <property type="entry name" value="PRK10150.1"/>
    <property type="match status" value="1"/>
</dbReference>
<keyword evidence="2" id="KW-0378">Hydrolase</keyword>
<evidence type="ECO:0000313" key="9">
    <source>
        <dbReference type="EMBL" id="CAF0997584.1"/>
    </source>
</evidence>
<organism evidence="10 11">
    <name type="scientific">Rotaria sordida</name>
    <dbReference type="NCBI Taxonomy" id="392033"/>
    <lineage>
        <taxon>Eukaryota</taxon>
        <taxon>Metazoa</taxon>
        <taxon>Spiralia</taxon>
        <taxon>Gnathifera</taxon>
        <taxon>Rotifera</taxon>
        <taxon>Eurotatoria</taxon>
        <taxon>Bdelloidea</taxon>
        <taxon>Philodinida</taxon>
        <taxon>Philodinidae</taxon>
        <taxon>Rotaria</taxon>
    </lineage>
</organism>
<dbReference type="InterPro" id="IPR017853">
    <property type="entry name" value="GH"/>
</dbReference>
<dbReference type="PANTHER" id="PTHR10066:SF67">
    <property type="entry name" value="BETA-GLUCURONIDASE"/>
    <property type="match status" value="1"/>
</dbReference>
<dbReference type="Pfam" id="PF03321">
    <property type="entry name" value="GH3"/>
    <property type="match status" value="1"/>
</dbReference>
<dbReference type="PANTHER" id="PTHR10066">
    <property type="entry name" value="BETA-GLUCURONIDASE"/>
    <property type="match status" value="1"/>
</dbReference>
<dbReference type="GO" id="GO:0005975">
    <property type="term" value="P:carbohydrate metabolic process"/>
    <property type="evidence" value="ECO:0007669"/>
    <property type="project" value="InterPro"/>
</dbReference>
<evidence type="ECO:0008006" key="12">
    <source>
        <dbReference type="Google" id="ProtNLM"/>
    </source>
</evidence>
<dbReference type="GO" id="GO:0030246">
    <property type="term" value="F:carbohydrate binding"/>
    <property type="evidence" value="ECO:0007669"/>
    <property type="project" value="TreeGrafter"/>
</dbReference>
<proteinExistence type="inferred from homology"/>
<dbReference type="Proteomes" id="UP000663874">
    <property type="component" value="Unassembled WGS sequence"/>
</dbReference>
<keyword evidence="4" id="KW-0732">Signal</keyword>
<evidence type="ECO:0000256" key="4">
    <source>
        <dbReference type="SAM" id="SignalP"/>
    </source>
</evidence>
<reference evidence="10" key="1">
    <citation type="submission" date="2021-02" db="EMBL/GenBank/DDBJ databases">
        <authorList>
            <person name="Nowell W R."/>
        </authorList>
    </citation>
    <scope>NUCLEOTIDE SEQUENCE</scope>
</reference>
<dbReference type="SUPFAM" id="SSF49785">
    <property type="entry name" value="Galactose-binding domain-like"/>
    <property type="match status" value="1"/>
</dbReference>
<comment type="caution">
    <text evidence="10">The sequence shown here is derived from an EMBL/GenBank/DDBJ whole genome shotgun (WGS) entry which is preliminary data.</text>
</comment>
<accession>A0A818S5A6</accession>
<gene>
    <name evidence="10" type="ORF">FNK824_LOCUS6569</name>
    <name evidence="9" type="ORF">SEV965_LOCUS10611</name>
</gene>
<dbReference type="InterPro" id="IPR055378">
    <property type="entry name" value="GH3_C"/>
</dbReference>
<feature type="domain" description="Glycosyl hydrolases family 2 sugar binding" evidence="6">
    <location>
        <begin position="30"/>
        <end position="200"/>
    </location>
</feature>
<dbReference type="Gene3D" id="2.60.120.260">
    <property type="entry name" value="Galactose-binding domain-like"/>
    <property type="match status" value="1"/>
</dbReference>
<evidence type="ECO:0000313" key="11">
    <source>
        <dbReference type="Proteomes" id="UP000663874"/>
    </source>
</evidence>
<dbReference type="SUPFAM" id="SSF51445">
    <property type="entry name" value="(Trans)glycosidases"/>
    <property type="match status" value="1"/>
</dbReference>
<dbReference type="Pfam" id="PF02837">
    <property type="entry name" value="Glyco_hydro_2_N"/>
    <property type="match status" value="1"/>
</dbReference>
<dbReference type="Gene3D" id="3.20.20.80">
    <property type="entry name" value="Glycosidases"/>
    <property type="match status" value="1"/>
</dbReference>
<feature type="domain" description="GH3 C-terminal" evidence="8">
    <location>
        <begin position="973"/>
        <end position="1101"/>
    </location>
</feature>
<dbReference type="InterPro" id="IPR006104">
    <property type="entry name" value="Glyco_hydro_2_N"/>
</dbReference>
<dbReference type="AlphaFoldDB" id="A0A818S5A6"/>
<evidence type="ECO:0000313" key="10">
    <source>
        <dbReference type="EMBL" id="CAF3661207.1"/>
    </source>
</evidence>
<keyword evidence="3" id="KW-0326">Glycosidase</keyword>
<evidence type="ECO:0000259" key="7">
    <source>
        <dbReference type="Pfam" id="PF23571"/>
    </source>
</evidence>
<dbReference type="PRINTS" id="PR00132">
    <property type="entry name" value="GLHYDRLASE2"/>
</dbReference>
<feature type="domain" description="GH3 middle" evidence="7">
    <location>
        <begin position="869"/>
        <end position="930"/>
    </location>
</feature>
<dbReference type="EMBL" id="CAJOBE010000574">
    <property type="protein sequence ID" value="CAF3661207.1"/>
    <property type="molecule type" value="Genomic_DNA"/>
</dbReference>
<feature type="signal peptide" evidence="4">
    <location>
        <begin position="1"/>
        <end position="18"/>
    </location>
</feature>
<comment type="similarity">
    <text evidence="1">Belongs to the glycosyl hydrolase 2 family.</text>
</comment>
<dbReference type="FunFam" id="2.60.120.260:FF:000027">
    <property type="entry name" value="Beta-glucuronidase"/>
    <property type="match status" value="1"/>
</dbReference>
<dbReference type="Pfam" id="PF02836">
    <property type="entry name" value="Glyco_hydro_2_C"/>
    <property type="match status" value="1"/>
</dbReference>
<feature type="chain" id="PRO_5036234035" description="Beta-glucuronidase" evidence="4">
    <location>
        <begin position="19"/>
        <end position="1116"/>
    </location>
</feature>
<evidence type="ECO:0000259" key="8">
    <source>
        <dbReference type="Pfam" id="PF23572"/>
    </source>
</evidence>
<dbReference type="Pfam" id="PF23571">
    <property type="entry name" value="GH3_M"/>
    <property type="match status" value="1"/>
</dbReference>
<sequence length="1116" mass="128052">MMWACLLLLTVWYAATHGLLYPAESETRQIRSLNGLWQFRLDEEGVGETERWFAMLNLPQPTILMPVPASYNDITQNITIHRHIGWVWYARDFFIHSTAPRWVLRFQAAHYETHVWVNGQAAMNHSGGHLPFEADITSFIPNDAKSSKMRIVVAINNTLTPTTLPPGELVIHNPTYRELQTHFDFFNYAGIDRSVILYSTSKTYIEDIAIDTQSIGYDSQHVATSAVLNYTVTIGGTNQTDAIRVLIQLLDANGMIVANSTDFQSRLVVNKPNVWEPCGMNHTHLCTEESYLYTLQVTLYNDAQQTDVMDIYRIPHVGIRTVKLTDSKFLINERPFYFHGVNTLEDSEIRGTGFDRVIIAKHFNLYGWIHGNAFRTSPHPYPEEFYHIADRFGIVIIDQTAAIGLNKPEYFSQTTLEHHKQITREMINRDRNHPSVVMWCLANEPQCTFSQSKSYFSALVNFTRSIVAGRPITFVTNLNFNNDQCIEFFDVISLDRYVAWYSDYGRLDQISNIISQDLSNWRLTYPTKPILMSEYGADTMPGLHNDPPFMFTEEYQKDFYSAYHISFDNVSSLTHPDTGYFIGELPWTMFDFATEQSTVRIGGLNRKGLFTRQRQPKAAAYTTNNELLKEILQKNHSSAFYRDQAILCLPTHDLPSDENVYVSINEFREKVPLTTYKDYTDYIDRMVIEGEKNVLSSEDPVYYSMTSGTTAKIKLLPATSVTIRKLNESFVLGFHIVRRSFPSSSSSSFNQRVFTLQTGRKPNMFPTSKDGIPMGPISNLIVEHGGETYALERAKYIRNECLKKNVPGILHRLWPNLMIATTAIGSTFAIYKPNIEFYCGKQLPLINYMVYGSSEGWFGSLASIHTDEYFLLPTHAFFEFIKEEDIEQAQPKTLLISEIEPGHRYELVCTTDAGLVRYRMGDVVNCTRFLCRADDLVPLPTEPVEIPRIPLISLAYRVGSLLDVFGEKTNEVHLMNALQQTVHQWKSQGIPVDFCDFTSYPKLDASPAKYVIFLELSEDQKCKINAQQLQILKSTASEEVNRQLSKANEVYEKVQHFKVLDRLDCILVRSGTFSTFLRKFLWTSRSSPTQIKPHRLLKNEEHIRFFYDNQIDTSLS</sequence>
<dbReference type="FunFam" id="3.20.20.80:FF:000080">
    <property type="entry name" value="Beta-glucuronidase UidA"/>
    <property type="match status" value="1"/>
</dbReference>
<dbReference type="InterPro" id="IPR006103">
    <property type="entry name" value="Glyco_hydro_2_cat"/>
</dbReference>
<dbReference type="SUPFAM" id="SSF49303">
    <property type="entry name" value="beta-Galactosidase/glucuronidase domain"/>
    <property type="match status" value="1"/>
</dbReference>
<dbReference type="GO" id="GO:0019391">
    <property type="term" value="P:glucuronoside catabolic process"/>
    <property type="evidence" value="ECO:0007669"/>
    <property type="project" value="TreeGrafter"/>
</dbReference>
<dbReference type="EMBL" id="CAJNOU010000438">
    <property type="protein sequence ID" value="CAF0997584.1"/>
    <property type="molecule type" value="Genomic_DNA"/>
</dbReference>
<dbReference type="Pfam" id="PF23572">
    <property type="entry name" value="GH3_C"/>
    <property type="match status" value="1"/>
</dbReference>
<name>A0A818S5A6_9BILA</name>
<evidence type="ECO:0000259" key="6">
    <source>
        <dbReference type="Pfam" id="PF02837"/>
    </source>
</evidence>
<evidence type="ECO:0000256" key="2">
    <source>
        <dbReference type="ARBA" id="ARBA00022801"/>
    </source>
</evidence>
<dbReference type="InterPro" id="IPR036156">
    <property type="entry name" value="Beta-gal/glucu_dom_sf"/>
</dbReference>
<dbReference type="InterPro" id="IPR055377">
    <property type="entry name" value="GH3_M"/>
</dbReference>
<dbReference type="InterPro" id="IPR006101">
    <property type="entry name" value="Glyco_hydro_2"/>
</dbReference>
<dbReference type="InterPro" id="IPR013783">
    <property type="entry name" value="Ig-like_fold"/>
</dbReference>